<keyword evidence="5" id="KW-1015">Disulfide bond</keyword>
<gene>
    <name evidence="9" type="ORF">PLOB_00037997</name>
</gene>
<dbReference type="Pfam" id="PF00014">
    <property type="entry name" value="Kunitz_BPTI"/>
    <property type="match status" value="1"/>
</dbReference>
<accession>A0ABN8P6J6</accession>
<dbReference type="EMBL" id="CALNXK010000056">
    <property type="protein sequence ID" value="CAH3135634.1"/>
    <property type="molecule type" value="Genomic_DNA"/>
</dbReference>
<dbReference type="PANTHER" id="PTHR47247">
    <property type="entry name" value="KUNITZ-TYPE PROTEASE INHIBITOR 2"/>
    <property type="match status" value="1"/>
</dbReference>
<dbReference type="PANTHER" id="PTHR47247:SF1">
    <property type="entry name" value="KUNITZ-TYPE PROTEASE INHIBITOR 2"/>
    <property type="match status" value="1"/>
</dbReference>
<dbReference type="InterPro" id="IPR036880">
    <property type="entry name" value="Kunitz_BPTI_sf"/>
</dbReference>
<reference evidence="9 10" key="1">
    <citation type="submission" date="2022-05" db="EMBL/GenBank/DDBJ databases">
        <authorList>
            <consortium name="Genoscope - CEA"/>
            <person name="William W."/>
        </authorList>
    </citation>
    <scope>NUCLEOTIDE SEQUENCE [LARGE SCALE GENOMIC DNA]</scope>
</reference>
<comment type="subcellular location">
    <subcellularLocation>
        <location evidence="1">Nematocyst</location>
    </subcellularLocation>
</comment>
<keyword evidence="3" id="KW-0646">Protease inhibitor</keyword>
<dbReference type="PROSITE" id="PS50279">
    <property type="entry name" value="BPTI_KUNITZ_2"/>
    <property type="match status" value="1"/>
</dbReference>
<evidence type="ECO:0000256" key="4">
    <source>
        <dbReference type="ARBA" id="ARBA00022900"/>
    </source>
</evidence>
<dbReference type="PROSITE" id="PS00280">
    <property type="entry name" value="BPTI_KUNITZ_1"/>
    <property type="match status" value="1"/>
</dbReference>
<evidence type="ECO:0000256" key="7">
    <source>
        <dbReference type="SAM" id="SignalP"/>
    </source>
</evidence>
<evidence type="ECO:0000313" key="9">
    <source>
        <dbReference type="EMBL" id="CAH3135634.1"/>
    </source>
</evidence>
<keyword evidence="10" id="KW-1185">Reference proteome</keyword>
<name>A0ABN8P6J6_9CNID</name>
<dbReference type="Gene3D" id="4.10.410.10">
    <property type="entry name" value="Pancreatic trypsin inhibitor Kunitz domain"/>
    <property type="match status" value="1"/>
</dbReference>
<comment type="caution">
    <text evidence="9">The sequence shown here is derived from an EMBL/GenBank/DDBJ whole genome shotgun (WGS) entry which is preliminary data.</text>
</comment>
<dbReference type="Proteomes" id="UP001159405">
    <property type="component" value="Unassembled WGS sequence"/>
</dbReference>
<comment type="similarity">
    <text evidence="2">Belongs to the venom Kunitz-type family. Sea anemone type 2 potassium channel toxin subfamily.</text>
</comment>
<keyword evidence="6" id="KW-0166">Nematocyst</keyword>
<evidence type="ECO:0000313" key="10">
    <source>
        <dbReference type="Proteomes" id="UP001159405"/>
    </source>
</evidence>
<dbReference type="SUPFAM" id="SSF57362">
    <property type="entry name" value="BPTI-like"/>
    <property type="match status" value="1"/>
</dbReference>
<evidence type="ECO:0000256" key="6">
    <source>
        <dbReference type="ARBA" id="ARBA00023331"/>
    </source>
</evidence>
<sequence>MAFSLWLTMVLLLAAIAGLEGVEDSSLPPRVCLLPAPVRGPCKGSFRRYFFHAISGQCNEFSYGGCRGNQNNFLTKLSCEQKCLGGNAPAKCDWPTGFCNYYKTPCPSNTKECNGRCTLRTNRCCCRVTPKPTGGLEPGKCDWPTGVCTYIHDDCPPRTRLCAENNKGCKLATNHCCCFIKK</sequence>
<dbReference type="CDD" id="cd00109">
    <property type="entry name" value="Kunitz-type"/>
    <property type="match status" value="1"/>
</dbReference>
<proteinExistence type="inferred from homology"/>
<evidence type="ECO:0000256" key="2">
    <source>
        <dbReference type="ARBA" id="ARBA00007226"/>
    </source>
</evidence>
<keyword evidence="4" id="KW-0722">Serine protease inhibitor</keyword>
<feature type="signal peptide" evidence="7">
    <location>
        <begin position="1"/>
        <end position="21"/>
    </location>
</feature>
<dbReference type="InterPro" id="IPR020901">
    <property type="entry name" value="Prtase_inh_Kunz-CS"/>
</dbReference>
<evidence type="ECO:0000256" key="5">
    <source>
        <dbReference type="ARBA" id="ARBA00023157"/>
    </source>
</evidence>
<evidence type="ECO:0000259" key="8">
    <source>
        <dbReference type="PROSITE" id="PS50279"/>
    </source>
</evidence>
<dbReference type="PRINTS" id="PR00759">
    <property type="entry name" value="BASICPTASE"/>
</dbReference>
<evidence type="ECO:0000256" key="1">
    <source>
        <dbReference type="ARBA" id="ARBA00004532"/>
    </source>
</evidence>
<dbReference type="InterPro" id="IPR002223">
    <property type="entry name" value="Kunitz_BPTI"/>
</dbReference>
<protein>
    <recommendedName>
        <fullName evidence="8">BPTI/Kunitz inhibitor domain-containing protein</fullName>
    </recommendedName>
</protein>
<feature type="domain" description="BPTI/Kunitz inhibitor" evidence="8">
    <location>
        <begin position="32"/>
        <end position="83"/>
    </location>
</feature>
<keyword evidence="7" id="KW-0732">Signal</keyword>
<evidence type="ECO:0000256" key="3">
    <source>
        <dbReference type="ARBA" id="ARBA00022690"/>
    </source>
</evidence>
<organism evidence="9 10">
    <name type="scientific">Porites lobata</name>
    <dbReference type="NCBI Taxonomy" id="104759"/>
    <lineage>
        <taxon>Eukaryota</taxon>
        <taxon>Metazoa</taxon>
        <taxon>Cnidaria</taxon>
        <taxon>Anthozoa</taxon>
        <taxon>Hexacorallia</taxon>
        <taxon>Scleractinia</taxon>
        <taxon>Fungiina</taxon>
        <taxon>Poritidae</taxon>
        <taxon>Porites</taxon>
    </lineage>
</organism>
<dbReference type="SMART" id="SM00131">
    <property type="entry name" value="KU"/>
    <property type="match status" value="1"/>
</dbReference>
<feature type="chain" id="PRO_5045312649" description="BPTI/Kunitz inhibitor domain-containing protein" evidence="7">
    <location>
        <begin position="22"/>
        <end position="182"/>
    </location>
</feature>